<evidence type="ECO:0000313" key="2">
    <source>
        <dbReference type="EMBL" id="AXR05503.1"/>
    </source>
</evidence>
<name>A0A346NIZ6_9ALTE</name>
<dbReference type="KEGG" id="salm:D0Y50_03430"/>
<dbReference type="AlphaFoldDB" id="A0A346NIZ6"/>
<keyword evidence="3" id="KW-1185">Reference proteome</keyword>
<feature type="signal peptide" evidence="1">
    <location>
        <begin position="1"/>
        <end position="25"/>
    </location>
</feature>
<feature type="chain" id="PRO_5016990127" evidence="1">
    <location>
        <begin position="26"/>
        <end position="476"/>
    </location>
</feature>
<accession>A0A346NIZ6</accession>
<evidence type="ECO:0000313" key="3">
    <source>
        <dbReference type="Proteomes" id="UP000262073"/>
    </source>
</evidence>
<dbReference type="EMBL" id="CP031769">
    <property type="protein sequence ID" value="AXR05503.1"/>
    <property type="molecule type" value="Genomic_DNA"/>
</dbReference>
<dbReference type="OrthoDB" id="5003858at2"/>
<protein>
    <submittedName>
        <fullName evidence="2">PEP-CTERM sorting domain-containing protein</fullName>
    </submittedName>
</protein>
<organism evidence="2 3">
    <name type="scientific">Salinimonas sediminis</name>
    <dbReference type="NCBI Taxonomy" id="2303538"/>
    <lineage>
        <taxon>Bacteria</taxon>
        <taxon>Pseudomonadati</taxon>
        <taxon>Pseudomonadota</taxon>
        <taxon>Gammaproteobacteria</taxon>
        <taxon>Alteromonadales</taxon>
        <taxon>Alteromonadaceae</taxon>
        <taxon>Alteromonas/Salinimonas group</taxon>
        <taxon>Salinimonas</taxon>
    </lineage>
</organism>
<sequence>MQKLFHTSLLCAAALTTAAFTPVNAATILQYGDTYLGVNDEGHLNVRASDIAGLPEEFYSEFGSDVVGLWRAGLGDATSPGCLCEGWGVAASYESARVAGWANEETGGAMGLSDGIFGATDASVTSMVNFQDAPISVTHAYGRSLANGVFQASVTIANNADTTIGDVVYRRAMDWDIPPTEFSEYVTHSGVTANLESNGGNVRYASDNGFASSDPRSAAGWVNSDTVNTDFTDNGPADHGSVFDFAFGDLAAGESRTFNIFYGSAGSEIEAISALTNLGVNVYSLGQQSDAPATGTPATFMFAFGGVGGVEPGENASNPILPFVPAPGEFVFEIPEGGNWFDPPYAYGFEYTLEGGALFSEVMTPDASFGFGDIDVMVDGVVVATLAPGGMFDFSTLGMGISSFMLVGLDRLLDIEATDFAAAFPTFLDWTGTAERLLMNALTLDDTGVAVPEPAVGLLVLLGLGCTLVRRKSTLH</sequence>
<dbReference type="Proteomes" id="UP000262073">
    <property type="component" value="Chromosome"/>
</dbReference>
<reference evidence="2 3" key="1">
    <citation type="submission" date="2018-08" db="EMBL/GenBank/DDBJ databases">
        <title>Salinimonas sediminis sp. nov., a piezophilic bacterium isolated from a deep-sea sediment sample from the New Britain Trench.</title>
        <authorList>
            <person name="Cao J."/>
        </authorList>
    </citation>
    <scope>NUCLEOTIDE SEQUENCE [LARGE SCALE GENOMIC DNA]</scope>
    <source>
        <strain evidence="2 3">N102</strain>
    </source>
</reference>
<proteinExistence type="predicted"/>
<dbReference type="InterPro" id="IPR013424">
    <property type="entry name" value="Ice-binding_C"/>
</dbReference>
<dbReference type="NCBIfam" id="TIGR02595">
    <property type="entry name" value="PEP_CTERM"/>
    <property type="match status" value="1"/>
</dbReference>
<gene>
    <name evidence="2" type="ORF">D0Y50_03430</name>
</gene>
<dbReference type="RefSeq" id="WP_117315514.1">
    <property type="nucleotide sequence ID" value="NZ_CP031769.1"/>
</dbReference>
<keyword evidence="1" id="KW-0732">Signal</keyword>
<evidence type="ECO:0000256" key="1">
    <source>
        <dbReference type="SAM" id="SignalP"/>
    </source>
</evidence>